<proteinExistence type="predicted"/>
<comment type="caution">
    <text evidence="1">The sequence shown here is derived from an EMBL/GenBank/DDBJ whole genome shotgun (WGS) entry which is preliminary data.</text>
</comment>
<keyword evidence="2" id="KW-1185">Reference proteome</keyword>
<gene>
    <name evidence="1" type="ORF">OIU79_026185</name>
</gene>
<name>A0A9Q1A017_SALPP</name>
<dbReference type="EMBL" id="JAPFFK010000007">
    <property type="protein sequence ID" value="KAJ6753300.1"/>
    <property type="molecule type" value="Genomic_DNA"/>
</dbReference>
<dbReference type="Proteomes" id="UP001151532">
    <property type="component" value="Chromosome 16"/>
</dbReference>
<accession>A0A9Q1A017</accession>
<organism evidence="1 2">
    <name type="scientific">Salix purpurea</name>
    <name type="common">Purple osier willow</name>
    <dbReference type="NCBI Taxonomy" id="77065"/>
    <lineage>
        <taxon>Eukaryota</taxon>
        <taxon>Viridiplantae</taxon>
        <taxon>Streptophyta</taxon>
        <taxon>Embryophyta</taxon>
        <taxon>Tracheophyta</taxon>
        <taxon>Spermatophyta</taxon>
        <taxon>Magnoliopsida</taxon>
        <taxon>eudicotyledons</taxon>
        <taxon>Gunneridae</taxon>
        <taxon>Pentapetalae</taxon>
        <taxon>rosids</taxon>
        <taxon>fabids</taxon>
        <taxon>Malpighiales</taxon>
        <taxon>Salicaceae</taxon>
        <taxon>Saliceae</taxon>
        <taxon>Salix</taxon>
    </lineage>
</organism>
<evidence type="ECO:0000313" key="1">
    <source>
        <dbReference type="EMBL" id="KAJ6753300.1"/>
    </source>
</evidence>
<reference evidence="1" key="2">
    <citation type="journal article" date="2023" name="Int. J. Mol. Sci.">
        <title>De Novo Assembly and Annotation of 11 Diverse Shrub Willow (Salix) Genomes Reveals Novel Gene Organization in Sex-Linked Regions.</title>
        <authorList>
            <person name="Hyden B."/>
            <person name="Feng K."/>
            <person name="Yates T.B."/>
            <person name="Jawdy S."/>
            <person name="Cereghino C."/>
            <person name="Smart L.B."/>
            <person name="Muchero W."/>
        </authorList>
    </citation>
    <scope>NUCLEOTIDE SEQUENCE</scope>
    <source>
        <tissue evidence="1">Shoot tip</tissue>
    </source>
</reference>
<protein>
    <submittedName>
        <fullName evidence="1">PROPROTEIN CONVERTASE SUBTILISIN/KEXIN</fullName>
    </submittedName>
</protein>
<reference evidence="1" key="1">
    <citation type="submission" date="2022-11" db="EMBL/GenBank/DDBJ databases">
        <authorList>
            <person name="Hyden B.L."/>
            <person name="Feng K."/>
            <person name="Yates T."/>
            <person name="Jawdy S."/>
            <person name="Smart L.B."/>
            <person name="Muchero W."/>
        </authorList>
    </citation>
    <scope>NUCLEOTIDE SEQUENCE</scope>
    <source>
        <tissue evidence="1">Shoot tip</tissue>
    </source>
</reference>
<sequence>MAKFSSSRPSKIEPAVLTASSASLQKQNLTTTRECLIMMVNLQPHLRMVQPNLAADPGLVYDTNVDDYLNFLCAGGCNKTLLNAFSDGPDTCPENFKFR</sequence>
<dbReference type="AlphaFoldDB" id="A0A9Q1A017"/>
<evidence type="ECO:0000313" key="2">
    <source>
        <dbReference type="Proteomes" id="UP001151532"/>
    </source>
</evidence>